<comment type="caution">
    <text evidence="1">The sequence shown here is derived from an EMBL/GenBank/DDBJ whole genome shotgun (WGS) entry which is preliminary data.</text>
</comment>
<evidence type="ECO:0000313" key="2">
    <source>
        <dbReference type="Proteomes" id="UP000297597"/>
    </source>
</evidence>
<dbReference type="OrthoDB" id="1786461at2"/>
<accession>A0A4Y7RSS6</accession>
<reference evidence="1 2" key="1">
    <citation type="journal article" date="2018" name="Environ. Microbiol.">
        <title>Novel energy conservation strategies and behaviour of Pelotomaculum schinkii driving syntrophic propionate catabolism.</title>
        <authorList>
            <person name="Hidalgo-Ahumada C.A.P."/>
            <person name="Nobu M.K."/>
            <person name="Narihiro T."/>
            <person name="Tamaki H."/>
            <person name="Liu W.T."/>
            <person name="Kamagata Y."/>
            <person name="Stams A.J.M."/>
            <person name="Imachi H."/>
            <person name="Sousa D.Z."/>
        </authorList>
    </citation>
    <scope>NUCLEOTIDE SEQUENCE [LARGE SCALE GENOMIC DNA]</scope>
    <source>
        <strain evidence="1 2">MGP</strain>
    </source>
</reference>
<organism evidence="1 2">
    <name type="scientific">Pelotomaculum propionicicum</name>
    <dbReference type="NCBI Taxonomy" id="258475"/>
    <lineage>
        <taxon>Bacteria</taxon>
        <taxon>Bacillati</taxon>
        <taxon>Bacillota</taxon>
        <taxon>Clostridia</taxon>
        <taxon>Eubacteriales</taxon>
        <taxon>Desulfotomaculaceae</taxon>
        <taxon>Pelotomaculum</taxon>
    </lineage>
</organism>
<protein>
    <submittedName>
        <fullName evidence="1">Uncharacterized protein</fullName>
    </submittedName>
</protein>
<evidence type="ECO:0000313" key="1">
    <source>
        <dbReference type="EMBL" id="TEB11779.1"/>
    </source>
</evidence>
<proteinExistence type="predicted"/>
<dbReference type="RefSeq" id="WP_134213223.1">
    <property type="nucleotide sequence ID" value="NZ_QFFZ01000011.1"/>
</dbReference>
<name>A0A4Y7RSS6_9FIRM</name>
<dbReference type="InterPro" id="IPR036582">
    <property type="entry name" value="Mao_N_sf"/>
</dbReference>
<sequence>MGEEGGRLKLLSAPNILKEATGSVQAVFLFRPCGHKTRQDYCPSLCLSDHKVVFELDQDGLVEVAAAEMRKIAIEKDRFATLLTDYLTASGVKSEDITKIKSDIIDGIEKSVKDGSYPDTPEKIRTLLGDKVTLEECKIETSLLPGGQGSAAVTVNFGDKDFKGTAFFNSKSASSKTELSGNYSLKLNVSADEGNGEIIVTGDLYQTGLEAKSNCDIKVSVKDTEENINYLDFAMKGKSEVRTDQEVQIDVPVLTEFNSAEFEKFIKNTPKVVLDGKTLTFDTDPMVVNLESGKRVMVPLRNLAEALGCEVN</sequence>
<dbReference type="AlphaFoldDB" id="A0A4Y7RSS6"/>
<keyword evidence="2" id="KW-1185">Reference proteome</keyword>
<dbReference type="Proteomes" id="UP000297597">
    <property type="component" value="Unassembled WGS sequence"/>
</dbReference>
<dbReference type="EMBL" id="QFFZ01000011">
    <property type="protein sequence ID" value="TEB11779.1"/>
    <property type="molecule type" value="Genomic_DNA"/>
</dbReference>
<gene>
    <name evidence="1" type="ORF">Pmgp_01357</name>
</gene>
<dbReference type="SUPFAM" id="SSF55383">
    <property type="entry name" value="Copper amine oxidase, domain N"/>
    <property type="match status" value="1"/>
</dbReference>